<keyword evidence="2" id="KW-1185">Reference proteome</keyword>
<sequence>MEGMPSLGEIHTGEMNRRVARGRWASIAAEFGMLTGPEVDAKVGPNSPPAGCLAAKRQILGVVTRAGRVLYPGFQFDPESGRARPMIAVIASIGLAGGWKDRHLLQWFCSPNGYLSGDRPVDVLDDPDRLIFAAHSDLDLVW</sequence>
<dbReference type="Proteomes" id="UP001597307">
    <property type="component" value="Unassembled WGS sequence"/>
</dbReference>
<protein>
    <recommendedName>
        <fullName evidence="3">Antitoxin Xre/MbcA/ParS-like toxin-binding domain-containing protein</fullName>
    </recommendedName>
</protein>
<evidence type="ECO:0008006" key="3">
    <source>
        <dbReference type="Google" id="ProtNLM"/>
    </source>
</evidence>
<gene>
    <name evidence="1" type="ORF">ACFSFX_14275</name>
</gene>
<evidence type="ECO:0000313" key="1">
    <source>
        <dbReference type="EMBL" id="MFD1847755.1"/>
    </source>
</evidence>
<reference evidence="2" key="1">
    <citation type="journal article" date="2019" name="Int. J. Syst. Evol. Microbiol.">
        <title>The Global Catalogue of Microorganisms (GCM) 10K type strain sequencing project: providing services to taxonomists for standard genome sequencing and annotation.</title>
        <authorList>
            <consortium name="The Broad Institute Genomics Platform"/>
            <consortium name="The Broad Institute Genome Sequencing Center for Infectious Disease"/>
            <person name="Wu L."/>
            <person name="Ma J."/>
        </authorList>
    </citation>
    <scope>NUCLEOTIDE SEQUENCE [LARGE SCALE GENOMIC DNA]</scope>
    <source>
        <strain evidence="2">JCM 11496</strain>
    </source>
</reference>
<evidence type="ECO:0000313" key="2">
    <source>
        <dbReference type="Proteomes" id="UP001597307"/>
    </source>
</evidence>
<accession>A0ABW4QAL9</accession>
<proteinExistence type="predicted"/>
<name>A0ABW4QAL9_9MICC</name>
<organism evidence="1 2">
    <name type="scientific">Arthrobacter flavus</name>
    <dbReference type="NCBI Taxonomy" id="95172"/>
    <lineage>
        <taxon>Bacteria</taxon>
        <taxon>Bacillati</taxon>
        <taxon>Actinomycetota</taxon>
        <taxon>Actinomycetes</taxon>
        <taxon>Micrococcales</taxon>
        <taxon>Micrococcaceae</taxon>
        <taxon>Arthrobacter</taxon>
    </lineage>
</organism>
<comment type="caution">
    <text evidence="1">The sequence shown here is derived from an EMBL/GenBank/DDBJ whole genome shotgun (WGS) entry which is preliminary data.</text>
</comment>
<dbReference type="RefSeq" id="WP_343880888.1">
    <property type="nucleotide sequence ID" value="NZ_BAAAIJ010000051.1"/>
</dbReference>
<dbReference type="EMBL" id="JBHUGA010000060">
    <property type="protein sequence ID" value="MFD1847755.1"/>
    <property type="molecule type" value="Genomic_DNA"/>
</dbReference>